<protein>
    <submittedName>
        <fullName evidence="2">Uncharacterized protein</fullName>
    </submittedName>
</protein>
<dbReference type="AlphaFoldDB" id="A0A0K0XFH3"/>
<evidence type="ECO:0000313" key="3">
    <source>
        <dbReference type="Proteomes" id="UP000062255"/>
    </source>
</evidence>
<feature type="region of interest" description="Disordered" evidence="1">
    <location>
        <begin position="1"/>
        <end position="24"/>
    </location>
</feature>
<gene>
    <name evidence="2" type="ORF">AFA91_07315</name>
</gene>
<evidence type="ECO:0000313" key="2">
    <source>
        <dbReference type="EMBL" id="AKS36158.1"/>
    </source>
</evidence>
<name>A0A0K0XFH3_MYCGD</name>
<accession>A0A0K0XFH3</accession>
<reference evidence="2 3" key="1">
    <citation type="submission" date="2015-07" db="EMBL/GenBank/DDBJ databases">
        <title>Complete genome sequence of Mycobacterium goodii X7B, a facultative thermophilic biodesulfurizing bacterium.</title>
        <authorList>
            <person name="Yu B."/>
            <person name="Li F."/>
            <person name="Xu P."/>
        </authorList>
    </citation>
    <scope>NUCLEOTIDE SEQUENCE [LARGE SCALE GENOMIC DNA]</scope>
    <source>
        <strain evidence="2 3">X7B</strain>
    </source>
</reference>
<dbReference type="EMBL" id="CP012150">
    <property type="protein sequence ID" value="AKS36158.1"/>
    <property type="molecule type" value="Genomic_DNA"/>
</dbReference>
<dbReference type="KEGG" id="mgo:AFA91_07315"/>
<sequence>MYTVSADHSQEDEAPSPSGDVEPQLPLVHATNASAVVTVAAYLNGSVAWVELDPRVVSMAEHELAEEICKVADVAAKKASAESFVSTVDMLVDHGMSPKEARSYVETNMSFSTPEEANVVERALMYGDADRY</sequence>
<dbReference type="Proteomes" id="UP000062255">
    <property type="component" value="Chromosome"/>
</dbReference>
<evidence type="ECO:0000256" key="1">
    <source>
        <dbReference type="SAM" id="MobiDB-lite"/>
    </source>
</evidence>
<organism evidence="2 3">
    <name type="scientific">Mycolicibacterium goodii</name>
    <name type="common">Mycobacterium goodii</name>
    <dbReference type="NCBI Taxonomy" id="134601"/>
    <lineage>
        <taxon>Bacteria</taxon>
        <taxon>Bacillati</taxon>
        <taxon>Actinomycetota</taxon>
        <taxon>Actinomycetes</taxon>
        <taxon>Mycobacteriales</taxon>
        <taxon>Mycobacteriaceae</taxon>
        <taxon>Mycolicibacterium</taxon>
    </lineage>
</organism>
<proteinExistence type="predicted"/>
<dbReference type="PATRIC" id="fig|134601.6.peg.1519"/>